<dbReference type="Gene3D" id="3.10.450.50">
    <property type="match status" value="1"/>
</dbReference>
<dbReference type="InterPro" id="IPR032710">
    <property type="entry name" value="NTF2-like_dom_sf"/>
</dbReference>
<organism evidence="2 3">
    <name type="scientific">Variovorax soli</name>
    <dbReference type="NCBI Taxonomy" id="376815"/>
    <lineage>
        <taxon>Bacteria</taxon>
        <taxon>Pseudomonadati</taxon>
        <taxon>Pseudomonadota</taxon>
        <taxon>Betaproteobacteria</taxon>
        <taxon>Burkholderiales</taxon>
        <taxon>Comamonadaceae</taxon>
        <taxon>Variovorax</taxon>
    </lineage>
</organism>
<dbReference type="SUPFAM" id="SSF54427">
    <property type="entry name" value="NTF2-like"/>
    <property type="match status" value="1"/>
</dbReference>
<proteinExistence type="predicted"/>
<dbReference type="RefSeq" id="WP_309906702.1">
    <property type="nucleotide sequence ID" value="NZ_JAVDRF010000015.1"/>
</dbReference>
<evidence type="ECO:0000259" key="1">
    <source>
        <dbReference type="Pfam" id="PF12680"/>
    </source>
</evidence>
<comment type="caution">
    <text evidence="2">The sequence shown here is derived from an EMBL/GenBank/DDBJ whole genome shotgun (WGS) entry which is preliminary data.</text>
</comment>
<name>A0ABU1NMF6_9BURK</name>
<evidence type="ECO:0000313" key="2">
    <source>
        <dbReference type="EMBL" id="MDR6539201.1"/>
    </source>
</evidence>
<keyword evidence="3" id="KW-1185">Reference proteome</keyword>
<dbReference type="Pfam" id="PF12680">
    <property type="entry name" value="SnoaL_2"/>
    <property type="match status" value="1"/>
</dbReference>
<feature type="domain" description="SnoaL-like" evidence="1">
    <location>
        <begin position="10"/>
        <end position="119"/>
    </location>
</feature>
<reference evidence="2 3" key="1">
    <citation type="submission" date="2023-07" db="EMBL/GenBank/DDBJ databases">
        <title>Sorghum-associated microbial communities from plants grown in Nebraska, USA.</title>
        <authorList>
            <person name="Schachtman D."/>
        </authorList>
    </citation>
    <scope>NUCLEOTIDE SEQUENCE [LARGE SCALE GENOMIC DNA]</scope>
    <source>
        <strain evidence="2 3">DS1781</strain>
    </source>
</reference>
<dbReference type="InterPro" id="IPR037401">
    <property type="entry name" value="SnoaL-like"/>
</dbReference>
<gene>
    <name evidence="2" type="ORF">J2739_004997</name>
</gene>
<protein>
    <submittedName>
        <fullName evidence="2">Ketosteroid isomerase-like protein</fullName>
    </submittedName>
</protein>
<sequence length="132" mass="14712">MGTPTEIAKQGYAAFASRDIPALLELLADDVEWRFFGSPQTGTPYGGTCRGKQQVAEFFGKLAQADEILEFEPREFLEGPQHVTVIGRIKGRALPDGKVHETEWVQVFTWKNDSKISRWIGTGDTAARLNSR</sequence>
<dbReference type="EMBL" id="JAVDRF010000015">
    <property type="protein sequence ID" value="MDR6539201.1"/>
    <property type="molecule type" value="Genomic_DNA"/>
</dbReference>
<evidence type="ECO:0000313" key="3">
    <source>
        <dbReference type="Proteomes" id="UP001184230"/>
    </source>
</evidence>
<dbReference type="PANTHER" id="PTHR41252:SF1">
    <property type="entry name" value="BLR2505 PROTEIN"/>
    <property type="match status" value="1"/>
</dbReference>
<accession>A0ABU1NMF6</accession>
<dbReference type="Proteomes" id="UP001184230">
    <property type="component" value="Unassembled WGS sequence"/>
</dbReference>
<dbReference type="PANTHER" id="PTHR41252">
    <property type="entry name" value="BLR2505 PROTEIN"/>
    <property type="match status" value="1"/>
</dbReference>